<dbReference type="Pfam" id="PF22769">
    <property type="entry name" value="DCD"/>
    <property type="match status" value="1"/>
</dbReference>
<dbReference type="KEGG" id="ncon:LC1Nh_0172"/>
<dbReference type="EC" id="3.6.1.23" evidence="3"/>
<dbReference type="OrthoDB" id="45265at2157"/>
<evidence type="ECO:0000256" key="1">
    <source>
        <dbReference type="ARBA" id="ARBA00022801"/>
    </source>
</evidence>
<keyword evidence="2" id="KW-0546">Nucleotide metabolism</keyword>
<dbReference type="CDD" id="cd07557">
    <property type="entry name" value="trimeric_dUTPase"/>
    <property type="match status" value="1"/>
</dbReference>
<protein>
    <submittedName>
        <fullName evidence="3">dUTP pyrophosphatase</fullName>
        <ecNumber evidence="3">3.6.1.23</ecNumber>
    </submittedName>
</protein>
<organism evidence="3 4">
    <name type="scientific">Candidatus Nanohalobium constans</name>
    <dbReference type="NCBI Taxonomy" id="2565781"/>
    <lineage>
        <taxon>Archaea</taxon>
        <taxon>Candidatus Nanohalarchaeota</taxon>
        <taxon>Candidatus Nanohalobia</taxon>
        <taxon>Candidatus Nanohalobiales</taxon>
        <taxon>Candidatus Nanohalobiaceae</taxon>
        <taxon>Candidatus Nanohalobium</taxon>
    </lineage>
</organism>
<proteinExistence type="predicted"/>
<dbReference type="PANTHER" id="PTHR42680:SF1">
    <property type="entry name" value="DEOXYURIDINE 5'-TRIPHOSPHATE NUCLEOTIDOHYDROLASE"/>
    <property type="match status" value="1"/>
</dbReference>
<dbReference type="GeneID" id="42364553"/>
<evidence type="ECO:0000313" key="3">
    <source>
        <dbReference type="EMBL" id="QGA80079.1"/>
    </source>
</evidence>
<reference evidence="4" key="1">
    <citation type="submission" date="2019-05" db="EMBL/GenBank/DDBJ databases">
        <title>Candidatus Nanohalobium constans, a novel model system to study the DPANN nano-sized archaea: genomic and physiological characterization of a nanoarchaeon co-cultured with its chitinotrophic host.</title>
        <authorList>
            <person name="La Cono V."/>
            <person name="Arcadi E."/>
            <person name="Crisafi F."/>
            <person name="Denaro R."/>
            <person name="La Spada G."/>
            <person name="Messina E."/>
            <person name="Smedile F."/>
            <person name="Toshchakov S.V."/>
            <person name="Shevchenko M.A."/>
            <person name="Golyshin P.N."/>
            <person name="Golyshina O.V."/>
            <person name="Ferrer M."/>
            <person name="Rohde M."/>
            <person name="Mushegian A."/>
            <person name="Sorokin D.Y."/>
            <person name="Giuliano L."/>
            <person name="Yakimov M.M."/>
        </authorList>
    </citation>
    <scope>NUCLEOTIDE SEQUENCE [LARGE SCALE GENOMIC DNA]</scope>
    <source>
        <strain evidence="4">LC1Nh</strain>
    </source>
</reference>
<name>A0A5Q0UGF8_9ARCH</name>
<keyword evidence="4" id="KW-1185">Reference proteome</keyword>
<dbReference type="InterPro" id="IPR011962">
    <property type="entry name" value="dCTP_deaminase"/>
</dbReference>
<sequence length="170" mass="19373">MTINKTQLKERIKEDDLINNFIDLENQLQPAGFDVTAAEVHRFEEAGQLDFSNSEREIPDTEEVKPVKKDEEDDYGWWNLEPGAYKVVMNERVDIPENFIGVAHPRSSLLRMGCTIGNALWEPGYTGPGEFVLIVQNPEGVEIKENARVNQLTFEEIDETEGYDGVYHEG</sequence>
<dbReference type="NCBIfam" id="NF002598">
    <property type="entry name" value="PRK02253.1"/>
    <property type="match status" value="1"/>
</dbReference>
<accession>A0A5Q0UGF8</accession>
<evidence type="ECO:0000313" key="4">
    <source>
        <dbReference type="Proteomes" id="UP000377803"/>
    </source>
</evidence>
<dbReference type="GO" id="GO:0006229">
    <property type="term" value="P:dUTP biosynthetic process"/>
    <property type="evidence" value="ECO:0007669"/>
    <property type="project" value="InterPro"/>
</dbReference>
<evidence type="ECO:0000256" key="2">
    <source>
        <dbReference type="ARBA" id="ARBA00023080"/>
    </source>
</evidence>
<dbReference type="Gene3D" id="2.70.40.10">
    <property type="match status" value="1"/>
</dbReference>
<dbReference type="GO" id="GO:0008829">
    <property type="term" value="F:dCTP deaminase activity"/>
    <property type="evidence" value="ECO:0007669"/>
    <property type="project" value="InterPro"/>
</dbReference>
<dbReference type="GO" id="GO:0004170">
    <property type="term" value="F:dUTP diphosphatase activity"/>
    <property type="evidence" value="ECO:0007669"/>
    <property type="project" value="UniProtKB-EC"/>
</dbReference>
<keyword evidence="1 3" id="KW-0378">Hydrolase</keyword>
<dbReference type="RefSeq" id="WP_153549817.1">
    <property type="nucleotide sequence ID" value="NZ_CP040089.1"/>
</dbReference>
<gene>
    <name evidence="3" type="primary">dut</name>
    <name evidence="3" type="ORF">LC1Nh_0172</name>
</gene>
<dbReference type="EMBL" id="CP040089">
    <property type="protein sequence ID" value="QGA80079.1"/>
    <property type="molecule type" value="Genomic_DNA"/>
</dbReference>
<dbReference type="SUPFAM" id="SSF51283">
    <property type="entry name" value="dUTPase-like"/>
    <property type="match status" value="1"/>
</dbReference>
<dbReference type="InterPro" id="IPR033704">
    <property type="entry name" value="dUTPase_trimeric"/>
</dbReference>
<dbReference type="Proteomes" id="UP000377803">
    <property type="component" value="Chromosome"/>
</dbReference>
<dbReference type="PANTHER" id="PTHR42680">
    <property type="entry name" value="DCTP DEAMINASE"/>
    <property type="match status" value="1"/>
</dbReference>
<dbReference type="InterPro" id="IPR036157">
    <property type="entry name" value="dUTPase-like_sf"/>
</dbReference>
<dbReference type="AlphaFoldDB" id="A0A5Q0UGF8"/>